<evidence type="ECO:0000256" key="1">
    <source>
        <dbReference type="ARBA" id="ARBA00004141"/>
    </source>
</evidence>
<dbReference type="EMBL" id="JANBPU010000047">
    <property type="protein sequence ID" value="KAJ1918375.1"/>
    <property type="molecule type" value="Genomic_DNA"/>
</dbReference>
<gene>
    <name evidence="9" type="primary">AQP1_2</name>
    <name evidence="9" type="ORF">H4219_002656</name>
</gene>
<dbReference type="PRINTS" id="PR00783">
    <property type="entry name" value="MINTRINSICP"/>
</dbReference>
<comment type="subcellular location">
    <subcellularLocation>
        <location evidence="1">Membrane</location>
        <topology evidence="1">Multi-pass membrane protein</topology>
    </subcellularLocation>
</comment>
<dbReference type="GO" id="GO:0015250">
    <property type="term" value="F:water channel activity"/>
    <property type="evidence" value="ECO:0007669"/>
    <property type="project" value="TreeGrafter"/>
</dbReference>
<evidence type="ECO:0000256" key="2">
    <source>
        <dbReference type="ARBA" id="ARBA00006175"/>
    </source>
</evidence>
<keyword evidence="4 7" id="KW-0812">Transmembrane</keyword>
<dbReference type="Gene3D" id="1.20.1080.10">
    <property type="entry name" value="Glycerol uptake facilitator protein"/>
    <property type="match status" value="1"/>
</dbReference>
<comment type="similarity">
    <text evidence="2 7">Belongs to the MIP/aquaporin (TC 1.A.8) family.</text>
</comment>
<evidence type="ECO:0000256" key="4">
    <source>
        <dbReference type="ARBA" id="ARBA00022692"/>
    </source>
</evidence>
<feature type="transmembrane region" description="Helical" evidence="8">
    <location>
        <begin position="185"/>
        <end position="204"/>
    </location>
</feature>
<dbReference type="Proteomes" id="UP001150538">
    <property type="component" value="Unassembled WGS sequence"/>
</dbReference>
<dbReference type="NCBIfam" id="TIGR00861">
    <property type="entry name" value="MIP"/>
    <property type="match status" value="1"/>
</dbReference>
<keyword evidence="10" id="KW-1185">Reference proteome</keyword>
<dbReference type="OrthoDB" id="3222at2759"/>
<feature type="transmembrane region" description="Helical" evidence="8">
    <location>
        <begin position="148"/>
        <end position="165"/>
    </location>
</feature>
<dbReference type="PANTHER" id="PTHR43829">
    <property type="entry name" value="AQUAPORIN OR AQUAGLYCEROPORIN RELATED"/>
    <property type="match status" value="1"/>
</dbReference>
<keyword evidence="5 8" id="KW-1133">Transmembrane helix</keyword>
<evidence type="ECO:0000256" key="6">
    <source>
        <dbReference type="ARBA" id="ARBA00023136"/>
    </source>
</evidence>
<feature type="transmembrane region" description="Helical" evidence="8">
    <location>
        <begin position="225"/>
        <end position="247"/>
    </location>
</feature>
<dbReference type="Pfam" id="PF00230">
    <property type="entry name" value="MIP"/>
    <property type="match status" value="1"/>
</dbReference>
<evidence type="ECO:0000313" key="9">
    <source>
        <dbReference type="EMBL" id="KAJ1918375.1"/>
    </source>
</evidence>
<dbReference type="InterPro" id="IPR022357">
    <property type="entry name" value="MIP_CS"/>
</dbReference>
<evidence type="ECO:0000313" key="10">
    <source>
        <dbReference type="Proteomes" id="UP001150538"/>
    </source>
</evidence>
<dbReference type="PANTHER" id="PTHR43829:SF9">
    <property type="entry name" value="AQUAPORIN-9"/>
    <property type="match status" value="1"/>
</dbReference>
<evidence type="ECO:0000256" key="5">
    <source>
        <dbReference type="ARBA" id="ARBA00022989"/>
    </source>
</evidence>
<dbReference type="SUPFAM" id="SSF81338">
    <property type="entry name" value="Aquaporin-like"/>
    <property type="match status" value="1"/>
</dbReference>
<accession>A0A9W8A210</accession>
<evidence type="ECO:0000256" key="3">
    <source>
        <dbReference type="ARBA" id="ARBA00022448"/>
    </source>
</evidence>
<dbReference type="GO" id="GO:0015254">
    <property type="term" value="F:glycerol channel activity"/>
    <property type="evidence" value="ECO:0007669"/>
    <property type="project" value="TreeGrafter"/>
</dbReference>
<sequence>MSNSRPESHLSKGGQPHHRAYLRNNELIIEPIDRTSTNQGSNRENVSVNVSRVHSKSNVDGFEDNLHRASSTGRPNTLRESVFTTHTSAHDTVHVELERVHTRGIVEDFIDPKEEGISPTRDFQTFLGHYTATHTLPLYGLRKYFSEYVAEFFGTMVLITFGNGVNATTTFNTTNLQSGYLTVTIGWGLALTCALYVSLGVSGGHLNPAVSFALALFGRFPYRKLVGYWLAQILGAIVGAANVFGLFHAQFNAYDGGNRQITGPQGTGGIFFTLPQADNSRAQSVFSEILNTALLMAVILGVNDPRMTPAEGYKPIAVGLIVITIGMCTGFVSGYAINPARDFGPRALTAMAGWGKYPFTIYSHYFVIPLFCPFAGAVLGFAFYEFFIVPPEKDNVTVTQTIEGEDGGIEGIDQAGEEEKV</sequence>
<organism evidence="9 10">
    <name type="scientific">Mycoemilia scoparia</name>
    <dbReference type="NCBI Taxonomy" id="417184"/>
    <lineage>
        <taxon>Eukaryota</taxon>
        <taxon>Fungi</taxon>
        <taxon>Fungi incertae sedis</taxon>
        <taxon>Zoopagomycota</taxon>
        <taxon>Kickxellomycotina</taxon>
        <taxon>Kickxellomycetes</taxon>
        <taxon>Kickxellales</taxon>
        <taxon>Kickxellaceae</taxon>
        <taxon>Mycoemilia</taxon>
    </lineage>
</organism>
<dbReference type="CDD" id="cd00333">
    <property type="entry name" value="MIP"/>
    <property type="match status" value="1"/>
</dbReference>
<dbReference type="PROSITE" id="PS00221">
    <property type="entry name" value="MIP"/>
    <property type="match status" value="1"/>
</dbReference>
<feature type="transmembrane region" description="Helical" evidence="8">
    <location>
        <begin position="361"/>
        <end position="384"/>
    </location>
</feature>
<dbReference type="InterPro" id="IPR000425">
    <property type="entry name" value="MIP"/>
</dbReference>
<evidence type="ECO:0000256" key="8">
    <source>
        <dbReference type="SAM" id="Phobius"/>
    </source>
</evidence>
<dbReference type="AlphaFoldDB" id="A0A9W8A210"/>
<keyword evidence="6 8" id="KW-0472">Membrane</keyword>
<evidence type="ECO:0000256" key="7">
    <source>
        <dbReference type="RuleBase" id="RU000477"/>
    </source>
</evidence>
<dbReference type="InterPro" id="IPR023271">
    <property type="entry name" value="Aquaporin-like"/>
</dbReference>
<name>A0A9W8A210_9FUNG</name>
<dbReference type="InterPro" id="IPR050363">
    <property type="entry name" value="MIP/Aquaporin"/>
</dbReference>
<keyword evidence="3 7" id="KW-0813">Transport</keyword>
<feature type="transmembrane region" description="Helical" evidence="8">
    <location>
        <begin position="315"/>
        <end position="337"/>
    </location>
</feature>
<comment type="caution">
    <text evidence="9">The sequence shown here is derived from an EMBL/GenBank/DDBJ whole genome shotgun (WGS) entry which is preliminary data.</text>
</comment>
<protein>
    <submittedName>
        <fullName evidence="9">Aquaporin-like protein</fullName>
    </submittedName>
</protein>
<reference evidence="9" key="1">
    <citation type="submission" date="2022-07" db="EMBL/GenBank/DDBJ databases">
        <title>Phylogenomic reconstructions and comparative analyses of Kickxellomycotina fungi.</title>
        <authorList>
            <person name="Reynolds N.K."/>
            <person name="Stajich J.E."/>
            <person name="Barry K."/>
            <person name="Grigoriev I.V."/>
            <person name="Crous P."/>
            <person name="Smith M.E."/>
        </authorList>
    </citation>
    <scope>NUCLEOTIDE SEQUENCE</scope>
    <source>
        <strain evidence="9">NBRC 100468</strain>
    </source>
</reference>
<dbReference type="GO" id="GO:0005886">
    <property type="term" value="C:plasma membrane"/>
    <property type="evidence" value="ECO:0007669"/>
    <property type="project" value="TreeGrafter"/>
</dbReference>
<proteinExistence type="inferred from homology"/>